<sequence>MASSITAPGPQGITFANPNKLSCSSSARRSPLAAFPPQSPSRGADSLLCLCHGRSSEPPSQPDRPVPWRFGSVIQDLVRSAVQSFDSYMKSQKQGTKSPGENGQMEESKKGGLGDEWGWDRWKKHFEEVDEQERLISVLKSQLGRAVHMEDYEEAGRLKVAIAAAATGDTVGRVTAYLNRAIAEERYKDAALIRENAGAGLVGWWSGISDDKDDPYGIIVRITAEHGRYVARSYSPRQLASAAVGVPLFEVFLKVDEKGEYKQQAVYLKQRRGQDTPSGTYKAFSNASTVPLDSADGKSSILFTSSEEGEDGEEEEEDNNLSGDGSDLPEEVPGFRNILRDMIPGVKVKVLKVTAPGKVDKDMISKVIEQMMEEEDEENDVEVEELDTDDEVTIESDEEKDLIGLDSGTGVLGSKGQDEFAVKVVVGGLMQRLSSSVNSEDLIRVPAKLEKRGRSSFSFSMDKVSGRGSNGKKQGPMNKEAKLKGQRSMDHVMLDLAKFIGGEKVPLKVLKDVGELISLTLSQAQNHRRLSGSTTFNRIEIPITLDPLNGLYIGAHGIYTSEVIRLRRRFGQWKEDGWKQNPSDLEFYEYVEALKLTGDRYVPAGEVAFRARVGKRYQLPHKGIIPEELGVGCPRSCCKLCFYSERSEVRFTWEYAHSSNLGGLAKIRQQSPFLLLKMISYLRRLPFLRLSGQRSPWMSRPPVQCFLPRLVASLPENSRLLSGT</sequence>
<feature type="region of interest" description="Disordered" evidence="1">
    <location>
        <begin position="88"/>
        <end position="113"/>
    </location>
</feature>
<dbReference type="GO" id="GO:0042651">
    <property type="term" value="C:thylakoid membrane"/>
    <property type="evidence" value="ECO:0007669"/>
    <property type="project" value="TreeGrafter"/>
</dbReference>
<keyword evidence="3" id="KW-1185">Reference proteome</keyword>
<feature type="compositionally biased region" description="Polar residues" evidence="1">
    <location>
        <begin position="14"/>
        <end position="28"/>
    </location>
</feature>
<dbReference type="AlphaFoldDB" id="A0A2I0K5E6"/>
<reference evidence="2 3" key="1">
    <citation type="submission" date="2017-11" db="EMBL/GenBank/DDBJ databases">
        <title>De-novo sequencing of pomegranate (Punica granatum L.) genome.</title>
        <authorList>
            <person name="Akparov Z."/>
            <person name="Amiraslanov A."/>
            <person name="Hajiyeva S."/>
            <person name="Abbasov M."/>
            <person name="Kaur K."/>
            <person name="Hamwieh A."/>
            <person name="Solovyev V."/>
            <person name="Salamov A."/>
            <person name="Braich B."/>
            <person name="Kosarev P."/>
            <person name="Mahmoud A."/>
            <person name="Hajiyev E."/>
            <person name="Babayeva S."/>
            <person name="Izzatullayeva V."/>
            <person name="Mammadov A."/>
            <person name="Mammadov A."/>
            <person name="Sharifova S."/>
            <person name="Ojaghi J."/>
            <person name="Eynullazada K."/>
            <person name="Bayramov B."/>
            <person name="Abdulazimova A."/>
            <person name="Shahmuradov I."/>
        </authorList>
    </citation>
    <scope>NUCLEOTIDE SEQUENCE [LARGE SCALE GENOMIC DNA]</scope>
    <source>
        <strain evidence="3">cv. AG2017</strain>
        <tissue evidence="2">Leaf</tissue>
    </source>
</reference>
<evidence type="ECO:0000313" key="3">
    <source>
        <dbReference type="Proteomes" id="UP000233551"/>
    </source>
</evidence>
<accession>A0A2I0K5E6</accession>
<feature type="region of interest" description="Disordered" evidence="1">
    <location>
        <begin position="305"/>
        <end position="332"/>
    </location>
</feature>
<comment type="caution">
    <text evidence="2">The sequence shown here is derived from an EMBL/GenBank/DDBJ whole genome shotgun (WGS) entry which is preliminary data.</text>
</comment>
<gene>
    <name evidence="2" type="ORF">CRG98_016268</name>
</gene>
<dbReference type="InterPro" id="IPR044680">
    <property type="entry name" value="EX1/2"/>
</dbReference>
<protein>
    <submittedName>
        <fullName evidence="2">Uncharacterized protein</fullName>
    </submittedName>
</protein>
<dbReference type="Pfam" id="PF12014">
    <property type="entry name" value="Cyclin_D1_bind"/>
    <property type="match status" value="1"/>
</dbReference>
<proteinExistence type="predicted"/>
<dbReference type="PANTHER" id="PTHR33917">
    <property type="entry name" value="PROTEIN EXECUTER 1, CHLOROPLASTIC"/>
    <property type="match status" value="1"/>
</dbReference>
<feature type="compositionally biased region" description="Acidic residues" evidence="1">
    <location>
        <begin position="307"/>
        <end position="319"/>
    </location>
</feature>
<dbReference type="PANTHER" id="PTHR33917:SF3">
    <property type="entry name" value="PROTEIN EXECUTER 1, CHLOROPLASTIC"/>
    <property type="match status" value="1"/>
</dbReference>
<evidence type="ECO:0000256" key="1">
    <source>
        <dbReference type="SAM" id="MobiDB-lite"/>
    </source>
</evidence>
<dbReference type="EMBL" id="PGOL01000891">
    <property type="protein sequence ID" value="PKI63380.1"/>
    <property type="molecule type" value="Genomic_DNA"/>
</dbReference>
<name>A0A2I0K5E6_PUNGR</name>
<feature type="compositionally biased region" description="Polar residues" evidence="1">
    <location>
        <begin position="88"/>
        <end position="101"/>
    </location>
</feature>
<dbReference type="STRING" id="22663.A0A2I0K5E6"/>
<dbReference type="Proteomes" id="UP000233551">
    <property type="component" value="Unassembled WGS sequence"/>
</dbReference>
<feature type="region of interest" description="Disordered" evidence="1">
    <location>
        <begin position="460"/>
        <end position="479"/>
    </location>
</feature>
<feature type="region of interest" description="Disordered" evidence="1">
    <location>
        <begin position="1"/>
        <end position="68"/>
    </location>
</feature>
<dbReference type="GO" id="GO:0010343">
    <property type="term" value="P:singlet oxygen-mediated programmed cell death"/>
    <property type="evidence" value="ECO:0007669"/>
    <property type="project" value="InterPro"/>
</dbReference>
<organism evidence="2 3">
    <name type="scientific">Punica granatum</name>
    <name type="common">Pomegranate</name>
    <dbReference type="NCBI Taxonomy" id="22663"/>
    <lineage>
        <taxon>Eukaryota</taxon>
        <taxon>Viridiplantae</taxon>
        <taxon>Streptophyta</taxon>
        <taxon>Embryophyta</taxon>
        <taxon>Tracheophyta</taxon>
        <taxon>Spermatophyta</taxon>
        <taxon>Magnoliopsida</taxon>
        <taxon>eudicotyledons</taxon>
        <taxon>Gunneridae</taxon>
        <taxon>Pentapetalae</taxon>
        <taxon>rosids</taxon>
        <taxon>malvids</taxon>
        <taxon>Myrtales</taxon>
        <taxon>Lythraceae</taxon>
        <taxon>Punica</taxon>
    </lineage>
</organism>
<evidence type="ECO:0000313" key="2">
    <source>
        <dbReference type="EMBL" id="PKI63380.1"/>
    </source>
</evidence>